<dbReference type="InterPro" id="IPR044566">
    <property type="entry name" value="RMV1-like"/>
</dbReference>
<feature type="transmembrane region" description="Helical" evidence="7">
    <location>
        <begin position="188"/>
        <end position="208"/>
    </location>
</feature>
<dbReference type="RefSeq" id="WP_256131637.1">
    <property type="nucleotide sequence ID" value="NZ_JANFXK010000006.1"/>
</dbReference>
<organism evidence="8 9">
    <name type="scientific">Anaerovorax odorimutans</name>
    <dbReference type="NCBI Taxonomy" id="109327"/>
    <lineage>
        <taxon>Bacteria</taxon>
        <taxon>Bacillati</taxon>
        <taxon>Bacillota</taxon>
        <taxon>Clostridia</taxon>
        <taxon>Peptostreptococcales</taxon>
        <taxon>Anaerovoracaceae</taxon>
        <taxon>Anaerovorax</taxon>
    </lineage>
</organism>
<dbReference type="InterPro" id="IPR002293">
    <property type="entry name" value="AA/rel_permease1"/>
</dbReference>
<name>A0ABT1RMN6_9FIRM</name>
<keyword evidence="3" id="KW-1003">Cell membrane</keyword>
<sequence length="556" mass="60793">MNNTQTGGLKEHPVTLRAAVMMMYCLVAAGAFGIEEMIPDAGPGMTIVVLCVLPFIWAAPQALCAAELGSAITDAGGFYKWIQRGMGEFWAFQGCWCRTLSCYVDNTTYVVLAGSYTSMLIPMSSTAKFIFMAVLIAIFTVINLLGIEEVGKVSTIFSTVIFIVFVGVTIIGFVNWDHNPLEPFYNSGDYTLIGALGSCLATGMWMYSGYTSMSTLATECQDKTVIPRGLMIVMPIIALSYILPTIAGLGSVGNWSEWGTEGISFGHVLALAGAWGLPVFTVAAVCSQLSIFNTQIISVSRGFFGMSIDNLAPKALMKLSKKRKVPYVGVLSLSVVALCLCNLDFSVLITIDVTLLMVDYVLVFLSTARLRKTEPNMPRPFKIPGGDTFVKVLVAPGVIISVVALFLNGADYFLGGMIGLMSAPILYIIWKRMYGGLYKIDPVKYPINPRTKLAIGDLHRVVVILVIFGVIGFIGATWWFGFYEVGWEADYLDTYGKLKFMGDTGEEIVNWLYTTTKWLSVLYLAAAVVIKIAAVKIDPRSKEIPDQDMKEEKNEL</sequence>
<feature type="transmembrane region" description="Helical" evidence="7">
    <location>
        <begin position="389"/>
        <end position="407"/>
    </location>
</feature>
<reference evidence="8 9" key="1">
    <citation type="submission" date="2022-06" db="EMBL/GenBank/DDBJ databases">
        <title>Isolation of gut microbiota from human fecal samples.</title>
        <authorList>
            <person name="Pamer E.G."/>
            <person name="Barat B."/>
            <person name="Waligurski E."/>
            <person name="Medina S."/>
            <person name="Paddock L."/>
            <person name="Mostad J."/>
        </authorList>
    </citation>
    <scope>NUCLEOTIDE SEQUENCE [LARGE SCALE GENOMIC DNA]</scope>
    <source>
        <strain evidence="8 9">SL.3.17</strain>
    </source>
</reference>
<keyword evidence="2" id="KW-0813">Transport</keyword>
<evidence type="ECO:0000313" key="8">
    <source>
        <dbReference type="EMBL" id="MCQ4636448.1"/>
    </source>
</evidence>
<evidence type="ECO:0000256" key="5">
    <source>
        <dbReference type="ARBA" id="ARBA00022989"/>
    </source>
</evidence>
<dbReference type="PANTHER" id="PTHR45826:SF2">
    <property type="entry name" value="AMINO ACID TRANSPORTER"/>
    <property type="match status" value="1"/>
</dbReference>
<feature type="transmembrane region" description="Helical" evidence="7">
    <location>
        <begin position="349"/>
        <end position="368"/>
    </location>
</feature>
<feature type="transmembrane region" description="Helical" evidence="7">
    <location>
        <begin position="229"/>
        <end position="249"/>
    </location>
</feature>
<evidence type="ECO:0000256" key="2">
    <source>
        <dbReference type="ARBA" id="ARBA00022448"/>
    </source>
</evidence>
<evidence type="ECO:0000256" key="7">
    <source>
        <dbReference type="SAM" id="Phobius"/>
    </source>
</evidence>
<feature type="transmembrane region" description="Helical" evidence="7">
    <location>
        <begin position="14"/>
        <end position="34"/>
    </location>
</feature>
<feature type="transmembrane region" description="Helical" evidence="7">
    <location>
        <begin position="413"/>
        <end position="430"/>
    </location>
</feature>
<accession>A0ABT1RMN6</accession>
<dbReference type="EMBL" id="JANFXK010000006">
    <property type="protein sequence ID" value="MCQ4636448.1"/>
    <property type="molecule type" value="Genomic_DNA"/>
</dbReference>
<feature type="transmembrane region" description="Helical" evidence="7">
    <location>
        <begin position="461"/>
        <end position="481"/>
    </location>
</feature>
<proteinExistence type="predicted"/>
<keyword evidence="4 7" id="KW-0812">Transmembrane</keyword>
<feature type="transmembrane region" description="Helical" evidence="7">
    <location>
        <begin position="154"/>
        <end position="176"/>
    </location>
</feature>
<feature type="transmembrane region" description="Helical" evidence="7">
    <location>
        <begin position="325"/>
        <end position="343"/>
    </location>
</feature>
<protein>
    <submittedName>
        <fullName evidence="8">APC family permease</fullName>
    </submittedName>
</protein>
<dbReference type="Gene3D" id="1.20.1740.10">
    <property type="entry name" value="Amino acid/polyamine transporter I"/>
    <property type="match status" value="1"/>
</dbReference>
<feature type="transmembrane region" description="Helical" evidence="7">
    <location>
        <begin position="129"/>
        <end position="147"/>
    </location>
</feature>
<evidence type="ECO:0000256" key="4">
    <source>
        <dbReference type="ARBA" id="ARBA00022692"/>
    </source>
</evidence>
<keyword evidence="5 7" id="KW-1133">Transmembrane helix</keyword>
<comment type="subcellular location">
    <subcellularLocation>
        <location evidence="1">Cell membrane</location>
        <topology evidence="1">Multi-pass membrane protein</topology>
    </subcellularLocation>
</comment>
<evidence type="ECO:0000256" key="6">
    <source>
        <dbReference type="ARBA" id="ARBA00023136"/>
    </source>
</evidence>
<dbReference type="Pfam" id="PF13520">
    <property type="entry name" value="AA_permease_2"/>
    <property type="match status" value="1"/>
</dbReference>
<evidence type="ECO:0000256" key="1">
    <source>
        <dbReference type="ARBA" id="ARBA00004651"/>
    </source>
</evidence>
<comment type="caution">
    <text evidence="8">The sequence shown here is derived from an EMBL/GenBank/DDBJ whole genome shotgun (WGS) entry which is preliminary data.</text>
</comment>
<dbReference type="Proteomes" id="UP001524502">
    <property type="component" value="Unassembled WGS sequence"/>
</dbReference>
<gene>
    <name evidence="8" type="ORF">NE619_06885</name>
</gene>
<keyword evidence="6 7" id="KW-0472">Membrane</keyword>
<feature type="transmembrane region" description="Helical" evidence="7">
    <location>
        <begin position="41"/>
        <end position="59"/>
    </location>
</feature>
<dbReference type="PANTHER" id="PTHR45826">
    <property type="entry name" value="POLYAMINE TRANSPORTER PUT1"/>
    <property type="match status" value="1"/>
</dbReference>
<evidence type="ECO:0000256" key="3">
    <source>
        <dbReference type="ARBA" id="ARBA00022475"/>
    </source>
</evidence>
<feature type="transmembrane region" description="Helical" evidence="7">
    <location>
        <begin position="269"/>
        <end position="292"/>
    </location>
</feature>
<feature type="transmembrane region" description="Helical" evidence="7">
    <location>
        <begin position="518"/>
        <end position="535"/>
    </location>
</feature>
<evidence type="ECO:0000313" key="9">
    <source>
        <dbReference type="Proteomes" id="UP001524502"/>
    </source>
</evidence>
<keyword evidence="9" id="KW-1185">Reference proteome</keyword>